<dbReference type="Pfam" id="PF01979">
    <property type="entry name" value="Amidohydro_1"/>
    <property type="match status" value="1"/>
</dbReference>
<dbReference type="InterPro" id="IPR032466">
    <property type="entry name" value="Metal_Hydrolase"/>
</dbReference>
<gene>
    <name evidence="4" type="ORF">LS73_007855</name>
    <name evidence="3" type="ORF">NCTC12714_00211</name>
</gene>
<reference evidence="4 5" key="1">
    <citation type="journal article" date="2014" name="Genome Announc.">
        <title>Draft genome sequences of eight enterohepatic helicobacter species isolated from both laboratory and wild rodents.</title>
        <authorList>
            <person name="Sheh A."/>
            <person name="Shen Z."/>
            <person name="Fox J.G."/>
        </authorList>
    </citation>
    <scope>NUCLEOTIDE SEQUENCE [LARGE SCALE GENOMIC DNA]</scope>
    <source>
        <strain evidence="4 5">ST1</strain>
    </source>
</reference>
<dbReference type="OrthoDB" id="9807210at2"/>
<dbReference type="SUPFAM" id="SSF51338">
    <property type="entry name" value="Composite domain of metallo-dependent hydrolases"/>
    <property type="match status" value="1"/>
</dbReference>
<feature type="domain" description="Amidohydrolase-related" evidence="2">
    <location>
        <begin position="56"/>
        <end position="386"/>
    </location>
</feature>
<reference evidence="3 6" key="2">
    <citation type="submission" date="2018-06" db="EMBL/GenBank/DDBJ databases">
        <authorList>
            <consortium name="Pathogen Informatics"/>
            <person name="Doyle S."/>
        </authorList>
    </citation>
    <scope>NUCLEOTIDE SEQUENCE [LARGE SCALE GENOMIC DNA]</scope>
    <source>
        <strain evidence="3 6">NCTC12714</strain>
    </source>
</reference>
<keyword evidence="6" id="KW-1185">Reference proteome</keyword>
<dbReference type="Proteomes" id="UP000029922">
    <property type="component" value="Unassembled WGS sequence"/>
</dbReference>
<accession>A0A377PRG7</accession>
<dbReference type="EMBL" id="JRPD02000021">
    <property type="protein sequence ID" value="TLD99009.1"/>
    <property type="molecule type" value="Genomic_DNA"/>
</dbReference>
<name>A0A377PRG7_9HELI</name>
<dbReference type="AlphaFoldDB" id="A0A377PRG7"/>
<dbReference type="Proteomes" id="UP000255139">
    <property type="component" value="Unassembled WGS sequence"/>
</dbReference>
<dbReference type="EMBL" id="UGJE01000002">
    <property type="protein sequence ID" value="STQ85426.1"/>
    <property type="molecule type" value="Genomic_DNA"/>
</dbReference>
<dbReference type="InterPro" id="IPR011059">
    <property type="entry name" value="Metal-dep_hydrolase_composite"/>
</dbReference>
<evidence type="ECO:0000313" key="6">
    <source>
        <dbReference type="Proteomes" id="UP000255139"/>
    </source>
</evidence>
<proteinExistence type="predicted"/>
<dbReference type="GO" id="GO:0016810">
    <property type="term" value="F:hydrolase activity, acting on carbon-nitrogen (but not peptide) bonds"/>
    <property type="evidence" value="ECO:0007669"/>
    <property type="project" value="InterPro"/>
</dbReference>
<dbReference type="SUPFAM" id="SSF51556">
    <property type="entry name" value="Metallo-dependent hydrolases"/>
    <property type="match status" value="1"/>
</dbReference>
<dbReference type="InterPro" id="IPR006680">
    <property type="entry name" value="Amidohydro-rel"/>
</dbReference>
<dbReference type="PANTHER" id="PTHR43794">
    <property type="entry name" value="AMINOHYDROLASE SSNA-RELATED"/>
    <property type="match status" value="1"/>
</dbReference>
<dbReference type="RefSeq" id="WP_052090012.1">
    <property type="nucleotide sequence ID" value="NZ_FZML01000017.1"/>
</dbReference>
<evidence type="ECO:0000259" key="2">
    <source>
        <dbReference type="Pfam" id="PF01979"/>
    </source>
</evidence>
<evidence type="ECO:0000313" key="4">
    <source>
        <dbReference type="EMBL" id="TLD99009.1"/>
    </source>
</evidence>
<organism evidence="3 6">
    <name type="scientific">Helicobacter muridarum</name>
    <dbReference type="NCBI Taxonomy" id="216"/>
    <lineage>
        <taxon>Bacteria</taxon>
        <taxon>Pseudomonadati</taxon>
        <taxon>Campylobacterota</taxon>
        <taxon>Epsilonproteobacteria</taxon>
        <taxon>Campylobacterales</taxon>
        <taxon>Helicobacteraceae</taxon>
        <taxon>Helicobacter</taxon>
    </lineage>
</organism>
<dbReference type="NCBIfam" id="NF006269">
    <property type="entry name" value="PRK08418.1"/>
    <property type="match status" value="1"/>
</dbReference>
<evidence type="ECO:0000313" key="5">
    <source>
        <dbReference type="Proteomes" id="UP000029922"/>
    </source>
</evidence>
<sequence length="423" mass="47610">MKLLGASFIITCNDDIGILRNGGVLIDNGKILAVGDFNELKQQCRQCDFLFYKNHIILPALINSHIHFEFSKNISSFMYGRFDLWLNSVMQNRGAILKDNLKAIQKAIMEQKKSGVGTVCAISSYDLDLDCLLNSNLRVIFCHEVIGADEKDFENQVINISNRLEHSMALKTNLFQSALALHAPYSVHTKLAQYIIELASKYKLLISTHFLESKHELEWLQSKSGYFKEFYDKYLKLEDVQSFNQDEFIDLFHDVQAIFTHCLYADSSVKEEILKRGSIISCPRSNLLLNGKMGDNNIIATDGKSSNNDVDLLQEMRYVLFATLSAKETEQDESKSSTEARDIESISKHILYAVTCNPAKALGLNNGVLQEGKDADIAIFEIECEHLEQVITSFVLNAKGAISLLVNGVDIISYGNNENNTIH</sequence>
<evidence type="ECO:0000256" key="1">
    <source>
        <dbReference type="ARBA" id="ARBA00022801"/>
    </source>
</evidence>
<protein>
    <submittedName>
        <fullName evidence="3">Amidohydrolase</fullName>
    </submittedName>
    <submittedName>
        <fullName evidence="4">Metal-dependent hydrolase</fullName>
    </submittedName>
</protein>
<dbReference type="InterPro" id="IPR050287">
    <property type="entry name" value="MTA/SAH_deaminase"/>
</dbReference>
<dbReference type="Gene3D" id="2.30.40.10">
    <property type="entry name" value="Urease, subunit C, domain 1"/>
    <property type="match status" value="1"/>
</dbReference>
<dbReference type="PANTHER" id="PTHR43794:SF11">
    <property type="entry name" value="AMIDOHYDROLASE-RELATED DOMAIN-CONTAINING PROTEIN"/>
    <property type="match status" value="1"/>
</dbReference>
<keyword evidence="1 3" id="KW-0378">Hydrolase</keyword>
<evidence type="ECO:0000313" key="3">
    <source>
        <dbReference type="EMBL" id="STQ85426.1"/>
    </source>
</evidence>
<dbReference type="Gene3D" id="3.20.20.140">
    <property type="entry name" value="Metal-dependent hydrolases"/>
    <property type="match status" value="1"/>
</dbReference>